<evidence type="ECO:0000256" key="2">
    <source>
        <dbReference type="SAM" id="SignalP"/>
    </source>
</evidence>
<feature type="region of interest" description="Disordered" evidence="1">
    <location>
        <begin position="121"/>
        <end position="159"/>
    </location>
</feature>
<keyword evidence="4" id="KW-1185">Reference proteome</keyword>
<dbReference type="Proteomes" id="UP000572817">
    <property type="component" value="Unassembled WGS sequence"/>
</dbReference>
<proteinExistence type="predicted"/>
<name>A0A8H4IUY9_9PEZI</name>
<keyword evidence="2" id="KW-0732">Signal</keyword>
<sequence length="187" mass="18286">MKLLFAATLVALASATANQAQNYGYAEAYPSAPTNTTPTANIPTPGGFDYGAATNCDAKYEACRALPGASPETCSSSKAACESCKTGDSSCRVGPNANMAYCSSQLVACVASAFGEKSGTGPNNTGSFPTGVLPPPNNNTVPGVGVPPAPTTPTTPPPTTYTGGAVAQAASYGGLAAAALAAAGILV</sequence>
<comment type="caution">
    <text evidence="3">The sequence shown here is derived from an EMBL/GenBank/DDBJ whole genome shotgun (WGS) entry which is preliminary data.</text>
</comment>
<protein>
    <submittedName>
        <fullName evidence="3">Uncharacterized protein</fullName>
    </submittedName>
</protein>
<gene>
    <name evidence="3" type="ORF">GTA08_BOTSDO04334</name>
</gene>
<evidence type="ECO:0000313" key="4">
    <source>
        <dbReference type="Proteomes" id="UP000572817"/>
    </source>
</evidence>
<feature type="signal peptide" evidence="2">
    <location>
        <begin position="1"/>
        <end position="15"/>
    </location>
</feature>
<evidence type="ECO:0000313" key="3">
    <source>
        <dbReference type="EMBL" id="KAF4307696.1"/>
    </source>
</evidence>
<reference evidence="3" key="1">
    <citation type="submission" date="2020-04" db="EMBL/GenBank/DDBJ databases">
        <title>Genome Assembly and Annotation of Botryosphaeria dothidea sdau 11-99, a Latent Pathogen of Apple Fruit Ring Rot in China.</title>
        <authorList>
            <person name="Yu C."/>
            <person name="Diao Y."/>
            <person name="Lu Q."/>
            <person name="Zhao J."/>
            <person name="Cui S."/>
            <person name="Peng C."/>
            <person name="He B."/>
            <person name="Liu H."/>
        </authorList>
    </citation>
    <scope>NUCLEOTIDE SEQUENCE [LARGE SCALE GENOMIC DNA]</scope>
    <source>
        <strain evidence="3">Sdau11-99</strain>
    </source>
</reference>
<dbReference type="AlphaFoldDB" id="A0A8H4IUY9"/>
<feature type="compositionally biased region" description="Pro residues" evidence="1">
    <location>
        <begin position="145"/>
        <end position="159"/>
    </location>
</feature>
<evidence type="ECO:0000256" key="1">
    <source>
        <dbReference type="SAM" id="MobiDB-lite"/>
    </source>
</evidence>
<feature type="chain" id="PRO_5034063887" evidence="2">
    <location>
        <begin position="16"/>
        <end position="187"/>
    </location>
</feature>
<dbReference type="EMBL" id="WWBZ02000022">
    <property type="protein sequence ID" value="KAF4307696.1"/>
    <property type="molecule type" value="Genomic_DNA"/>
</dbReference>
<organism evidence="3 4">
    <name type="scientific">Botryosphaeria dothidea</name>
    <dbReference type="NCBI Taxonomy" id="55169"/>
    <lineage>
        <taxon>Eukaryota</taxon>
        <taxon>Fungi</taxon>
        <taxon>Dikarya</taxon>
        <taxon>Ascomycota</taxon>
        <taxon>Pezizomycotina</taxon>
        <taxon>Dothideomycetes</taxon>
        <taxon>Dothideomycetes incertae sedis</taxon>
        <taxon>Botryosphaeriales</taxon>
        <taxon>Botryosphaeriaceae</taxon>
        <taxon>Botryosphaeria</taxon>
    </lineage>
</organism>
<accession>A0A8H4IUY9</accession>